<dbReference type="STRING" id="407821.A0A087UAN3"/>
<dbReference type="SUPFAM" id="SSF52540">
    <property type="entry name" value="P-loop containing nucleoside triphosphate hydrolases"/>
    <property type="match status" value="1"/>
</dbReference>
<name>A0A087UAN3_STEMI</name>
<dbReference type="InterPro" id="IPR000863">
    <property type="entry name" value="Sulfotransferase_dom"/>
</dbReference>
<keyword evidence="5" id="KW-1185">Reference proteome</keyword>
<dbReference type="OMA" id="FDSHYLR"/>
<gene>
    <name evidence="4" type="ORF">X975_12738</name>
</gene>
<feature type="domain" description="Sulfotransferase" evidence="3">
    <location>
        <begin position="80"/>
        <end position="331"/>
    </location>
</feature>
<organism evidence="4 5">
    <name type="scientific">Stegodyphus mimosarum</name>
    <name type="common">African social velvet spider</name>
    <dbReference type="NCBI Taxonomy" id="407821"/>
    <lineage>
        <taxon>Eukaryota</taxon>
        <taxon>Metazoa</taxon>
        <taxon>Ecdysozoa</taxon>
        <taxon>Arthropoda</taxon>
        <taxon>Chelicerata</taxon>
        <taxon>Arachnida</taxon>
        <taxon>Araneae</taxon>
        <taxon>Araneomorphae</taxon>
        <taxon>Entelegynae</taxon>
        <taxon>Eresoidea</taxon>
        <taxon>Eresidae</taxon>
        <taxon>Stegodyphus</taxon>
    </lineage>
</organism>
<dbReference type="Pfam" id="PF00685">
    <property type="entry name" value="Sulfotransfer_1"/>
    <property type="match status" value="1"/>
</dbReference>
<evidence type="ECO:0000313" key="5">
    <source>
        <dbReference type="Proteomes" id="UP000054359"/>
    </source>
</evidence>
<dbReference type="InterPro" id="IPR027417">
    <property type="entry name" value="P-loop_NTPase"/>
</dbReference>
<keyword evidence="2 4" id="KW-0808">Transferase</keyword>
<sequence>MLSLKLLYKSPLAALLTGWKKKKKGVVVRALDDPDLEKDPLRAEYVKSIPEAQLYRGVLLQGYLIPTDLLEGLDDISIRKDDVFIITYPKSGTTWTEEIVSLIYKGGDVSKVEKELLFNRVHHLEVGRPIGHLRFLQKLRSPRLIATHLPLPLLPRQLKRYPKCKIIYVMRNPKDTAVSYYHHHKISNFLGNSTATWDQFLAYFMSGNVVYGSWFDHVLPYWEFCKHYPNNVFFISYEELKLDLKSMVYRLCEFLEQSLEDEAIDSIVEHCTFESMKTNNMVNREVVPIPDLFDMSKSKFMRKGIIGDWKNYFTKEQSEAFDQMCRSHMFDSDLPLVFEPEEAAELLINEG</sequence>
<evidence type="ECO:0000256" key="2">
    <source>
        <dbReference type="ARBA" id="ARBA00022679"/>
    </source>
</evidence>
<reference evidence="4 5" key="1">
    <citation type="submission" date="2013-11" db="EMBL/GenBank/DDBJ databases">
        <title>Genome sequencing of Stegodyphus mimosarum.</title>
        <authorList>
            <person name="Bechsgaard J."/>
        </authorList>
    </citation>
    <scope>NUCLEOTIDE SEQUENCE [LARGE SCALE GENOMIC DNA]</scope>
</reference>
<dbReference type="Gene3D" id="3.40.50.300">
    <property type="entry name" value="P-loop containing nucleotide triphosphate hydrolases"/>
    <property type="match status" value="1"/>
</dbReference>
<evidence type="ECO:0000256" key="1">
    <source>
        <dbReference type="ARBA" id="ARBA00005771"/>
    </source>
</evidence>
<protein>
    <submittedName>
        <fullName evidence="4">Sulfotransferase family cytosolic 1B member 1</fullName>
    </submittedName>
</protein>
<dbReference type="EMBL" id="KK119032">
    <property type="protein sequence ID" value="KFM74422.1"/>
    <property type="molecule type" value="Genomic_DNA"/>
</dbReference>
<comment type="similarity">
    <text evidence="1">Belongs to the sulfotransferase 1 family.</text>
</comment>
<evidence type="ECO:0000313" key="4">
    <source>
        <dbReference type="EMBL" id="KFM74422.1"/>
    </source>
</evidence>
<dbReference type="GO" id="GO:0008146">
    <property type="term" value="F:sulfotransferase activity"/>
    <property type="evidence" value="ECO:0007669"/>
    <property type="project" value="InterPro"/>
</dbReference>
<evidence type="ECO:0000259" key="3">
    <source>
        <dbReference type="Pfam" id="PF00685"/>
    </source>
</evidence>
<dbReference type="Proteomes" id="UP000054359">
    <property type="component" value="Unassembled WGS sequence"/>
</dbReference>
<dbReference type="PANTHER" id="PTHR11783">
    <property type="entry name" value="SULFOTRANSFERASE SULT"/>
    <property type="match status" value="1"/>
</dbReference>
<dbReference type="FunFam" id="3.40.50.300:FF:000433">
    <property type="entry name" value="Estrogen sulfotransferase"/>
    <property type="match status" value="1"/>
</dbReference>
<dbReference type="AlphaFoldDB" id="A0A087UAN3"/>
<feature type="non-terminal residue" evidence="4">
    <location>
        <position position="351"/>
    </location>
</feature>
<accession>A0A087UAN3</accession>
<proteinExistence type="inferred from homology"/>
<dbReference type="OrthoDB" id="205623at2759"/>